<sequence>MTGRLTGRTAVVTGGSTGIGQEIARRLAAEGADIAVADIDPADETRDLVAETGRRFFSDKVDVSDEDDHVTSDEWRRTLRRQRGRPLPGLQGVPARPEGVRVGTDHQHQSSSYWTPPPPFLSYVSAKGALNGFTSVLAANLAAHLITVNGVAASLVRTATAAEKTSESFLEQTVRMQNIKRVQMGQIVVADGGSTHR</sequence>
<dbReference type="SUPFAM" id="SSF51735">
    <property type="entry name" value="NAD(P)-binding Rossmann-fold domains"/>
    <property type="match status" value="1"/>
</dbReference>
<dbReference type="Pfam" id="PF00106">
    <property type="entry name" value="adh_short"/>
    <property type="match status" value="2"/>
</dbReference>
<dbReference type="Gene3D" id="3.40.50.720">
    <property type="entry name" value="NAD(P)-binding Rossmann-like Domain"/>
    <property type="match status" value="2"/>
</dbReference>
<dbReference type="PROSITE" id="PS00061">
    <property type="entry name" value="ADH_SHORT"/>
    <property type="match status" value="1"/>
</dbReference>
<proteinExistence type="inferred from homology"/>
<comment type="caution">
    <text evidence="4">The sequence shown here is derived from an EMBL/GenBank/DDBJ whole genome shotgun (WGS) entry which is preliminary data.</text>
</comment>
<evidence type="ECO:0000313" key="5">
    <source>
        <dbReference type="Proteomes" id="UP001501009"/>
    </source>
</evidence>
<dbReference type="PANTHER" id="PTHR43669">
    <property type="entry name" value="5-KETO-D-GLUCONATE 5-REDUCTASE"/>
    <property type="match status" value="1"/>
</dbReference>
<evidence type="ECO:0000313" key="4">
    <source>
        <dbReference type="EMBL" id="GAA3841578.1"/>
    </source>
</evidence>
<dbReference type="PANTHER" id="PTHR43669:SF14">
    <property type="entry name" value="OXIDOREDUCTASE"/>
    <property type="match status" value="1"/>
</dbReference>
<keyword evidence="2" id="KW-0560">Oxidoreductase</keyword>
<dbReference type="InterPro" id="IPR002347">
    <property type="entry name" value="SDR_fam"/>
</dbReference>
<dbReference type="Proteomes" id="UP001501009">
    <property type="component" value="Unassembled WGS sequence"/>
</dbReference>
<evidence type="ECO:0008006" key="6">
    <source>
        <dbReference type="Google" id="ProtNLM"/>
    </source>
</evidence>
<organism evidence="4 5">
    <name type="scientific">Streptomyces coacervatus</name>
    <dbReference type="NCBI Taxonomy" id="647381"/>
    <lineage>
        <taxon>Bacteria</taxon>
        <taxon>Bacillati</taxon>
        <taxon>Actinomycetota</taxon>
        <taxon>Actinomycetes</taxon>
        <taxon>Kitasatosporales</taxon>
        <taxon>Streptomycetaceae</taxon>
        <taxon>Streptomyces</taxon>
    </lineage>
</organism>
<comment type="similarity">
    <text evidence="1">Belongs to the short-chain dehydrogenases/reductases (SDR) family.</text>
</comment>
<evidence type="ECO:0000256" key="3">
    <source>
        <dbReference type="SAM" id="MobiDB-lite"/>
    </source>
</evidence>
<name>A0ABP7JCY0_9ACTN</name>
<keyword evidence="5" id="KW-1185">Reference proteome</keyword>
<protein>
    <recommendedName>
        <fullName evidence="6">SDR family NAD(P)-dependent oxidoreductase</fullName>
    </recommendedName>
</protein>
<dbReference type="InterPro" id="IPR020904">
    <property type="entry name" value="Sc_DH/Rdtase_CS"/>
</dbReference>
<dbReference type="RefSeq" id="WP_275768994.1">
    <property type="nucleotide sequence ID" value="NZ_BAABDE010000039.1"/>
</dbReference>
<dbReference type="PRINTS" id="PR00081">
    <property type="entry name" value="GDHRDH"/>
</dbReference>
<evidence type="ECO:0000256" key="2">
    <source>
        <dbReference type="ARBA" id="ARBA00023002"/>
    </source>
</evidence>
<gene>
    <name evidence="4" type="ORF">GCM10022403_087230</name>
</gene>
<feature type="region of interest" description="Disordered" evidence="3">
    <location>
        <begin position="84"/>
        <end position="113"/>
    </location>
</feature>
<evidence type="ECO:0000256" key="1">
    <source>
        <dbReference type="ARBA" id="ARBA00006484"/>
    </source>
</evidence>
<dbReference type="EMBL" id="BAABDE010000039">
    <property type="protein sequence ID" value="GAA3841578.1"/>
    <property type="molecule type" value="Genomic_DNA"/>
</dbReference>
<accession>A0ABP7JCY0</accession>
<dbReference type="InterPro" id="IPR036291">
    <property type="entry name" value="NAD(P)-bd_dom_sf"/>
</dbReference>
<reference evidence="5" key="1">
    <citation type="journal article" date="2019" name="Int. J. Syst. Evol. Microbiol.">
        <title>The Global Catalogue of Microorganisms (GCM) 10K type strain sequencing project: providing services to taxonomists for standard genome sequencing and annotation.</title>
        <authorList>
            <consortium name="The Broad Institute Genomics Platform"/>
            <consortium name="The Broad Institute Genome Sequencing Center for Infectious Disease"/>
            <person name="Wu L."/>
            <person name="Ma J."/>
        </authorList>
    </citation>
    <scope>NUCLEOTIDE SEQUENCE [LARGE SCALE GENOMIC DNA]</scope>
    <source>
        <strain evidence="5">JCM 17138</strain>
    </source>
</reference>